<comment type="caution">
    <text evidence="1">The sequence shown here is derived from an EMBL/GenBank/DDBJ whole genome shotgun (WGS) entry which is preliminary data.</text>
</comment>
<sequence length="187" mass="20993">MHAKQREVFFAEVVEYALSVVVTEGEGMDGACVVIAKLALWRLETVMRASAPSAPAPCPCPPMPHRTRSVRHGWETSILTKNVNTPTENALSVLFRFRFRLVRVHHVAKLLRRLEVGNPLGRNLHPRAGLRVAPYARIPLPNPKRAKPAYLDLVPGLQRAYHRIKDGLHNHLAIAPRQIADLGHLFH</sequence>
<protein>
    <submittedName>
        <fullName evidence="1">Uncharacterized protein</fullName>
    </submittedName>
</protein>
<accession>E6PYC7</accession>
<gene>
    <name evidence="1" type="ORF">CARN3_0904</name>
</gene>
<organism evidence="1">
    <name type="scientific">mine drainage metagenome</name>
    <dbReference type="NCBI Taxonomy" id="410659"/>
    <lineage>
        <taxon>unclassified sequences</taxon>
        <taxon>metagenomes</taxon>
        <taxon>ecological metagenomes</taxon>
    </lineage>
</organism>
<evidence type="ECO:0000313" key="1">
    <source>
        <dbReference type="EMBL" id="CBH99936.1"/>
    </source>
</evidence>
<dbReference type="EMBL" id="CABN01000070">
    <property type="protein sequence ID" value="CBH99936.1"/>
    <property type="molecule type" value="Genomic_DNA"/>
</dbReference>
<proteinExistence type="predicted"/>
<name>E6PYC7_9ZZZZ</name>
<reference evidence="1" key="1">
    <citation type="submission" date="2009-10" db="EMBL/GenBank/DDBJ databases">
        <title>Diversity of trophic interactions inside an arsenic-rich microbial ecosystem.</title>
        <authorList>
            <person name="Bertin P.N."/>
            <person name="Heinrich-Salmeron A."/>
            <person name="Pelletier E."/>
            <person name="Goulhen-Chollet F."/>
            <person name="Arsene-Ploetze F."/>
            <person name="Gallien S."/>
            <person name="Calteau A."/>
            <person name="Vallenet D."/>
            <person name="Casiot C."/>
            <person name="Chane-Woon-Ming B."/>
            <person name="Giloteaux L."/>
            <person name="Barakat M."/>
            <person name="Bonnefoy V."/>
            <person name="Bruneel O."/>
            <person name="Chandler M."/>
            <person name="Cleiss J."/>
            <person name="Duran R."/>
            <person name="Elbaz-Poulichet F."/>
            <person name="Fonknechten N."/>
            <person name="Lauga B."/>
            <person name="Mornico D."/>
            <person name="Ortet P."/>
            <person name="Schaeffer C."/>
            <person name="Siguier P."/>
            <person name="Alexander Thil Smith A."/>
            <person name="Van Dorsselaer A."/>
            <person name="Weissenbach J."/>
            <person name="Medigue C."/>
            <person name="Le Paslier D."/>
        </authorList>
    </citation>
    <scope>NUCLEOTIDE SEQUENCE</scope>
</reference>
<dbReference type="AlphaFoldDB" id="E6PYC7"/>